<evidence type="ECO:0000313" key="6">
    <source>
        <dbReference type="Proteomes" id="UP001589818"/>
    </source>
</evidence>
<proteinExistence type="predicted"/>
<evidence type="ECO:0000259" key="4">
    <source>
        <dbReference type="SMART" id="SM00460"/>
    </source>
</evidence>
<dbReference type="InterPro" id="IPR002931">
    <property type="entry name" value="Transglutaminase-like"/>
</dbReference>
<evidence type="ECO:0000256" key="2">
    <source>
        <dbReference type="ARBA" id="ARBA00022737"/>
    </source>
</evidence>
<dbReference type="Pfam" id="PF23952">
    <property type="entry name" value="LRR_EndoS"/>
    <property type="match status" value="1"/>
</dbReference>
<feature type="domain" description="Transglutaminase-like" evidence="4">
    <location>
        <begin position="573"/>
        <end position="645"/>
    </location>
</feature>
<accession>A0ABV6JG81</accession>
<dbReference type="Gene3D" id="3.80.10.10">
    <property type="entry name" value="Ribonuclease Inhibitor"/>
    <property type="match status" value="2"/>
</dbReference>
<dbReference type="PANTHER" id="PTHR46652:SF3">
    <property type="entry name" value="LEUCINE-RICH REPEAT-CONTAINING PROTEIN 9"/>
    <property type="match status" value="1"/>
</dbReference>
<dbReference type="EMBL" id="JBHLVF010000034">
    <property type="protein sequence ID" value="MFC0393865.1"/>
    <property type="molecule type" value="Genomic_DNA"/>
</dbReference>
<dbReference type="SMART" id="SM00365">
    <property type="entry name" value="LRR_SD22"/>
    <property type="match status" value="6"/>
</dbReference>
<dbReference type="Gene3D" id="3.10.620.30">
    <property type="match status" value="1"/>
</dbReference>
<dbReference type="PROSITE" id="PS51450">
    <property type="entry name" value="LRR"/>
    <property type="match status" value="3"/>
</dbReference>
<protein>
    <submittedName>
        <fullName evidence="5">Leucine-rich repeat domain-containing protein</fullName>
    </submittedName>
</protein>
<evidence type="ECO:0000256" key="1">
    <source>
        <dbReference type="ARBA" id="ARBA00022614"/>
    </source>
</evidence>
<comment type="caution">
    <text evidence="5">The sequence shown here is derived from an EMBL/GenBank/DDBJ whole genome shotgun (WGS) entry which is preliminary data.</text>
</comment>
<dbReference type="InterPro" id="IPR001611">
    <property type="entry name" value="Leu-rich_rpt"/>
</dbReference>
<dbReference type="SMART" id="SM00460">
    <property type="entry name" value="TGc"/>
    <property type="match status" value="1"/>
</dbReference>
<dbReference type="Pfam" id="PF01841">
    <property type="entry name" value="Transglut_core"/>
    <property type="match status" value="1"/>
</dbReference>
<feature type="signal peptide" evidence="3">
    <location>
        <begin position="1"/>
        <end position="33"/>
    </location>
</feature>
<gene>
    <name evidence="5" type="ORF">ACFFJ8_21150</name>
</gene>
<dbReference type="Proteomes" id="UP001589818">
    <property type="component" value="Unassembled WGS sequence"/>
</dbReference>
<dbReference type="RefSeq" id="WP_204820463.1">
    <property type="nucleotide sequence ID" value="NZ_JANHOF010000013.1"/>
</dbReference>
<keyword evidence="2" id="KW-0677">Repeat</keyword>
<keyword evidence="1" id="KW-0433">Leucine-rich repeat</keyword>
<dbReference type="InterPro" id="IPR025875">
    <property type="entry name" value="Leu-rich_rpt_4"/>
</dbReference>
<dbReference type="InterPro" id="IPR050836">
    <property type="entry name" value="SDS22/Internalin_LRR"/>
</dbReference>
<dbReference type="InterPro" id="IPR032675">
    <property type="entry name" value="LRR_dom_sf"/>
</dbReference>
<dbReference type="SUPFAM" id="SSF52058">
    <property type="entry name" value="L domain-like"/>
    <property type="match status" value="1"/>
</dbReference>
<name>A0ABV6JG81_9BACL</name>
<reference evidence="5 6" key="1">
    <citation type="submission" date="2024-09" db="EMBL/GenBank/DDBJ databases">
        <authorList>
            <person name="Sun Q."/>
            <person name="Mori K."/>
        </authorList>
    </citation>
    <scope>NUCLEOTIDE SEQUENCE [LARGE SCALE GENOMIC DNA]</scope>
    <source>
        <strain evidence="5 6">CCM 4839</strain>
    </source>
</reference>
<organism evidence="5 6">
    <name type="scientific">Paenibacillus mendelii</name>
    <dbReference type="NCBI Taxonomy" id="206163"/>
    <lineage>
        <taxon>Bacteria</taxon>
        <taxon>Bacillati</taxon>
        <taxon>Bacillota</taxon>
        <taxon>Bacilli</taxon>
        <taxon>Bacillales</taxon>
        <taxon>Paenibacillaceae</taxon>
        <taxon>Paenibacillus</taxon>
    </lineage>
</organism>
<keyword evidence="6" id="KW-1185">Reference proteome</keyword>
<keyword evidence="3" id="KW-0732">Signal</keyword>
<dbReference type="PANTHER" id="PTHR46652">
    <property type="entry name" value="LEUCINE-RICH REPEAT AND IQ DOMAIN-CONTAINING PROTEIN 1-RELATED"/>
    <property type="match status" value="1"/>
</dbReference>
<dbReference type="InterPro" id="IPR038765">
    <property type="entry name" value="Papain-like_cys_pep_sf"/>
</dbReference>
<sequence>MKTTFICRKIILSTMIASLLASPVITLPAEAAAASTPQTDNAVLTFADPNLEASVRGAINKKDGVLRKNDVKNLQHLRIYNNAGIRSLNGIEQLTSLTTFALYDNPVTDITPITKMKSLKNVYFANLKGANYYEVQRMTWLEDLSLSNLDMDDISFLKPLNKLTSLSFTGNKVKDISVLSTMTGLTFLQAGWNEIEDISPLAKLPLRSLHLSSNKITDITPLTNMTQLFALQLEWNKIEDISLLAKFPNLYMLTLNSNPIASMLPVYSMTSKLTTKDFTLTDKDLTQTVSFPDKGLEEAVRKAANKSQGDLTLADVGAILSLDASGKSIRDLTGMELLPQLAEANFSNNQIKDITPLQHLTQLRTLRLKGNAIKNYAPLRDVYRGLTDKDFNPGYTNPAAITVSTFDELVKAAETTLEQPGKKVTITIKAPALQNAKTYSDMYSYLFTKYADTYGKYQYMSPTEVRKEKIVFALYAESAKYDKLTGTVNIEKTPFTFNAAQYEKPSVSDNMKPATSIQSNHADIQALAKEITNGLTTDMKKLEAIHDWVAANIQYDYATLQGTKNMPQDAVSVMRSKEAVCAGYSNLTAALGRAAGIPTQVVTGHIARFGSTWDKVLPWLFDRNYYHAWNQAYVDGKWIVLDTTWDAAQYADGKQTSAPTRSYFNPDPAVFASSHTYYAPKPTPDGLKEFYFQLSDADMKAVSDIAWQDVWKNEGGTGTFTSYTAAGHMLNGKATAIKAYRIPDGTYRVLTLERSKSGTWTIVSKVTKDNYLAPTPAYALKKY</sequence>
<evidence type="ECO:0000313" key="5">
    <source>
        <dbReference type="EMBL" id="MFC0393865.1"/>
    </source>
</evidence>
<evidence type="ECO:0000256" key="3">
    <source>
        <dbReference type="SAM" id="SignalP"/>
    </source>
</evidence>
<feature type="chain" id="PRO_5047380695" evidence="3">
    <location>
        <begin position="34"/>
        <end position="783"/>
    </location>
</feature>
<dbReference type="Pfam" id="PF12799">
    <property type="entry name" value="LRR_4"/>
    <property type="match status" value="1"/>
</dbReference>
<dbReference type="SUPFAM" id="SSF54001">
    <property type="entry name" value="Cysteine proteinases"/>
    <property type="match status" value="1"/>
</dbReference>